<feature type="domain" description="Glucosamine/galactosamine-6-phosphate isomerase" evidence="1">
    <location>
        <begin position="46"/>
        <end position="266"/>
    </location>
</feature>
<dbReference type="Proteomes" id="UP000442105">
    <property type="component" value="Unassembled WGS sequence"/>
</dbReference>
<dbReference type="Proteomes" id="UP000405805">
    <property type="component" value="Unassembled WGS sequence"/>
</dbReference>
<dbReference type="AlphaFoldDB" id="A0A229I1C7"/>
<evidence type="ECO:0000313" key="3">
    <source>
        <dbReference type="EMBL" id="MQO10757.1"/>
    </source>
</evidence>
<dbReference type="PANTHER" id="PTHR42892:SF1">
    <property type="entry name" value="GLUCOSAMINE-6-PHOSPHATE ISOMERASE"/>
    <property type="match status" value="1"/>
</dbReference>
<dbReference type="InterPro" id="IPR052960">
    <property type="entry name" value="GlcN6P_deaminase-like"/>
</dbReference>
<dbReference type="Pfam" id="PF02585">
    <property type="entry name" value="PIG-L"/>
    <property type="match status" value="1"/>
</dbReference>
<evidence type="ECO:0000313" key="9">
    <source>
        <dbReference type="Proteomes" id="UP000477980"/>
    </source>
</evidence>
<keyword evidence="5" id="KW-0378">Hydrolase</keyword>
<organism evidence="4 9">
    <name type="scientific">Segatella copri</name>
    <dbReference type="NCBI Taxonomy" id="165179"/>
    <lineage>
        <taxon>Bacteria</taxon>
        <taxon>Pseudomonadati</taxon>
        <taxon>Bacteroidota</taxon>
        <taxon>Bacteroidia</taxon>
        <taxon>Bacteroidales</taxon>
        <taxon>Prevotellaceae</taxon>
        <taxon>Segatella</taxon>
    </lineage>
</organism>
<evidence type="ECO:0000313" key="8">
    <source>
        <dbReference type="Proteomes" id="UP000442105"/>
    </source>
</evidence>
<dbReference type="InterPro" id="IPR003737">
    <property type="entry name" value="GlcNAc_PI_deacetylase-related"/>
</dbReference>
<reference evidence="7 8" key="2">
    <citation type="submission" date="2019-09" db="EMBL/GenBank/DDBJ databases">
        <title>Distinct polysaccharide growth profiles of human intestinal Prevotella copri isolates.</title>
        <authorList>
            <person name="Fehlner-Peach H."/>
            <person name="Magnabosco C."/>
            <person name="Raghavan V."/>
            <person name="Scher J.U."/>
            <person name="Tett A."/>
            <person name="Cox L.M."/>
            <person name="Gottsegen C."/>
            <person name="Watters A."/>
            <person name="Wiltshire- Gordon J.D."/>
            <person name="Segata N."/>
            <person name="Bonneau R."/>
            <person name="Littman D.R."/>
        </authorList>
    </citation>
    <scope>NUCLEOTIDE SEQUENCE [LARGE SCALE GENOMIC DNA]</scope>
    <source>
        <strain evidence="3">IA624</strain>
        <strain evidence="7">iA624</strain>
        <strain evidence="4">IAA917</strain>
        <strain evidence="9">iAA917</strain>
        <strain evidence="8">iAQ1179</strain>
        <strain evidence="2">IAQ1179</strain>
    </source>
</reference>
<dbReference type="InterPro" id="IPR006148">
    <property type="entry name" value="Glc/Gal-6P_isomerase"/>
</dbReference>
<dbReference type="EMBL" id="VZAH01000021">
    <property type="protein sequence ID" value="MQP13280.1"/>
    <property type="molecule type" value="Genomic_DNA"/>
</dbReference>
<dbReference type="InterPro" id="IPR037171">
    <property type="entry name" value="NagB/RpiA_transferase-like"/>
</dbReference>
<name>A0A229I1C7_9BACT</name>
<evidence type="ECO:0000313" key="6">
    <source>
        <dbReference type="Proteomes" id="UP000215155"/>
    </source>
</evidence>
<dbReference type="EMBL" id="VZBP01000169">
    <property type="protein sequence ID" value="MQO10757.1"/>
    <property type="molecule type" value="Genomic_DNA"/>
</dbReference>
<sequence>MRLNLSSEIVLNKVPLAYYKPKTTVEYSEISRMEKIHTDIFASSMEGAAHVADQVEKEIKAAQHEGRYYVMALGTGLSLTPIYKELQRRCEAKQLSFRNVVVFNAYEYYPVQKESSLKSINQLKERFLDHVDIDPQNIFTLDGSVAQDAVQDTCHLYEKRIKTFGGLDIALLGIGRMGNIAANEPGSGIQSITRLILIGNTSREEMENSFGTNEQVPPCSLTMGIATLLSAKSVYLTAWGDEKAEIMQKVVEGNITDTLPASFLQTHPNANVILDLSAASHLTRIKHPWLVTNCEWTDKLVRSALVWLCQKLHKPILKLTNKDYNENGLSELLALYGSAYNANIKIFNDLQHTITGWPGGKPNADDTYRPERAKPFPKRVIVFSPHPDDDVISMGGTIRRLVQQKHEVHVAYETSGNIAVGDEEVTRFMHFINGFNQIFADSKDSVISKKYQEIKEFFAHKKESDFDTRDILTIKGLIRRGEARTACTFNEIPLNRVHFLDLPFYESGKIEKLPMTEKDVEIVRALLQEVKPHQIYVAGDLADPHGTHKKCTDAVLAAIDEEKKAGAEWLKDCRIWMYRGAWAEWEIENIEMCVPLSPEELRAKRNSILKHQSQMESAPFLGNDERLFWQRAEDRNRGTAQLYDELGLACYEAMEAFVEYIPL</sequence>
<dbReference type="OrthoDB" id="9791139at2"/>
<dbReference type="Gene3D" id="3.40.50.10320">
    <property type="entry name" value="LmbE-like"/>
    <property type="match status" value="1"/>
</dbReference>
<dbReference type="RefSeq" id="WP_089545305.1">
    <property type="nucleotide sequence ID" value="NZ_CP152346.1"/>
</dbReference>
<dbReference type="GO" id="GO:0005975">
    <property type="term" value="P:carbohydrate metabolic process"/>
    <property type="evidence" value="ECO:0007669"/>
    <property type="project" value="InterPro"/>
</dbReference>
<dbReference type="InterPro" id="IPR004547">
    <property type="entry name" value="Glucosamine6P_isomerase"/>
</dbReference>
<dbReference type="Pfam" id="PF01182">
    <property type="entry name" value="Glucosamine_iso"/>
    <property type="match status" value="1"/>
</dbReference>
<evidence type="ECO:0000313" key="5">
    <source>
        <dbReference type="EMBL" id="OXL42613.1"/>
    </source>
</evidence>
<dbReference type="SUPFAM" id="SSF102588">
    <property type="entry name" value="LmbE-like"/>
    <property type="match status" value="1"/>
</dbReference>
<dbReference type="GO" id="GO:0006044">
    <property type="term" value="P:N-acetylglucosamine metabolic process"/>
    <property type="evidence" value="ECO:0007669"/>
    <property type="project" value="InterPro"/>
</dbReference>
<evidence type="ECO:0000313" key="7">
    <source>
        <dbReference type="Proteomes" id="UP000405805"/>
    </source>
</evidence>
<dbReference type="Gene3D" id="3.40.50.1360">
    <property type="match status" value="1"/>
</dbReference>
<dbReference type="EMBL" id="VZCW01000224">
    <property type="protein sequence ID" value="MQN12914.1"/>
    <property type="molecule type" value="Genomic_DNA"/>
</dbReference>
<gene>
    <name evidence="5" type="ORF">CFT61_15550</name>
    <name evidence="4" type="ORF">F7D25_02390</name>
    <name evidence="3" type="ORF">F7D57_13770</name>
    <name evidence="2" type="ORF">F7D95_08770</name>
</gene>
<dbReference type="PANTHER" id="PTHR42892">
    <property type="entry name" value="GLUCOSAMINE-6-PHOSPHATE DEAMINASE-LIKE PROTEIN BT_0258-RELATED"/>
    <property type="match status" value="1"/>
</dbReference>
<dbReference type="SUPFAM" id="SSF100950">
    <property type="entry name" value="NagB/RpiA/CoA transferase-like"/>
    <property type="match status" value="1"/>
</dbReference>
<dbReference type="CDD" id="cd01399">
    <property type="entry name" value="GlcN6P_deaminase"/>
    <property type="match status" value="1"/>
</dbReference>
<dbReference type="NCBIfam" id="NF002557">
    <property type="entry name" value="PRK02122.1"/>
    <property type="match status" value="1"/>
</dbReference>
<comment type="caution">
    <text evidence="4">The sequence shown here is derived from an EMBL/GenBank/DDBJ whole genome shotgun (WGS) entry which is preliminary data.</text>
</comment>
<dbReference type="InterPro" id="IPR024078">
    <property type="entry name" value="LmbE-like_dom_sf"/>
</dbReference>
<dbReference type="EC" id="3.5.99.6" evidence="5"/>
<accession>A0A229I1C7</accession>
<dbReference type="Proteomes" id="UP000215155">
    <property type="component" value="Unassembled WGS sequence"/>
</dbReference>
<reference evidence="5 6" key="1">
    <citation type="submission" date="2017-07" db="EMBL/GenBank/DDBJ databases">
        <title>Draft genome sequence of Prevotella copri isolated from the gut of healthy adult Indian.</title>
        <authorList>
            <person name="Das B."/>
            <person name="Bag S."/>
            <person name="Ghosh T.S."/>
        </authorList>
    </citation>
    <scope>NUCLEOTIDE SEQUENCE [LARGE SCALE GENOMIC DNA]</scope>
    <source>
        <strain evidence="5 6">Indica</strain>
    </source>
</reference>
<protein>
    <submittedName>
        <fullName evidence="4">Glucosamine-6-phosphate deaminase</fullName>
        <ecNumber evidence="5">3.5.99.6</ecNumber>
    </submittedName>
</protein>
<evidence type="ECO:0000313" key="4">
    <source>
        <dbReference type="EMBL" id="MQP13280.1"/>
    </source>
</evidence>
<dbReference type="Proteomes" id="UP000477980">
    <property type="component" value="Unassembled WGS sequence"/>
</dbReference>
<proteinExistence type="predicted"/>
<evidence type="ECO:0000259" key="1">
    <source>
        <dbReference type="Pfam" id="PF01182"/>
    </source>
</evidence>
<dbReference type="GO" id="GO:0004342">
    <property type="term" value="F:glucosamine-6-phosphate deaminase activity"/>
    <property type="evidence" value="ECO:0007669"/>
    <property type="project" value="UniProtKB-EC"/>
</dbReference>
<evidence type="ECO:0000313" key="2">
    <source>
        <dbReference type="EMBL" id="MQN12914.1"/>
    </source>
</evidence>
<dbReference type="EMBL" id="NMPZ01000039">
    <property type="protein sequence ID" value="OXL42613.1"/>
    <property type="molecule type" value="Genomic_DNA"/>
</dbReference>